<proteinExistence type="predicted"/>
<dbReference type="EMBL" id="FQVQ01000005">
    <property type="protein sequence ID" value="SHF22292.1"/>
    <property type="molecule type" value="Genomic_DNA"/>
</dbReference>
<evidence type="ECO:0000313" key="2">
    <source>
        <dbReference type="Proteomes" id="UP000184147"/>
    </source>
</evidence>
<evidence type="ECO:0000313" key="1">
    <source>
        <dbReference type="EMBL" id="SHF22292.1"/>
    </source>
</evidence>
<sequence>MKVFWVCILWSIQCWSQASGSSEFAFTLLFDWKFPVDKIKLYLHEKNGNSLENVLCLTDKETNSITVIGGNHYIVGARFSFPTLVCVYEGFVYRNDMGFEKNTLFYLITNGMESLSLEEPLFFSEEKKVIEVKRRLKGKTFQTEILTHKDLQFLSMPSVHITTEMLRLN</sequence>
<reference evidence="1 2" key="1">
    <citation type="submission" date="2016-11" db="EMBL/GenBank/DDBJ databases">
        <authorList>
            <person name="Jaros S."/>
            <person name="Januszkiewicz K."/>
            <person name="Wedrychowicz H."/>
        </authorList>
    </citation>
    <scope>NUCLEOTIDE SEQUENCE [LARGE SCALE GENOMIC DNA]</scope>
    <source>
        <strain evidence="1 2">DSM 25660</strain>
    </source>
</reference>
<dbReference type="STRING" id="1124188.SAMN05444377_10550"/>
<dbReference type="RefSeq" id="WP_073362536.1">
    <property type="nucleotide sequence ID" value="NZ_FQVQ01000005.1"/>
</dbReference>
<dbReference type="Proteomes" id="UP000184147">
    <property type="component" value="Unassembled WGS sequence"/>
</dbReference>
<keyword evidence="2" id="KW-1185">Reference proteome</keyword>
<organism evidence="1 2">
    <name type="scientific">Flavobacterium fontis</name>
    <dbReference type="NCBI Taxonomy" id="1124188"/>
    <lineage>
        <taxon>Bacteria</taxon>
        <taxon>Pseudomonadati</taxon>
        <taxon>Bacteroidota</taxon>
        <taxon>Flavobacteriia</taxon>
        <taxon>Flavobacteriales</taxon>
        <taxon>Flavobacteriaceae</taxon>
        <taxon>Flavobacterium</taxon>
    </lineage>
</organism>
<name>A0A1M4ZX29_9FLAO</name>
<dbReference type="AlphaFoldDB" id="A0A1M4ZX29"/>
<dbReference type="OrthoDB" id="100273at237"/>
<gene>
    <name evidence="1" type="ORF">SAMN05444377_10550</name>
</gene>
<protein>
    <submittedName>
        <fullName evidence="1">Uncharacterized protein</fullName>
    </submittedName>
</protein>
<accession>A0A1M4ZX29</accession>